<gene>
    <name evidence="1" type="ORF">NCS57_00965000</name>
</gene>
<comment type="caution">
    <text evidence="1">The sequence shown here is derived from an EMBL/GenBank/DDBJ whole genome shotgun (WGS) entry which is preliminary data.</text>
</comment>
<protein>
    <submittedName>
        <fullName evidence="1">PNPLA domain-containing protein</fullName>
    </submittedName>
</protein>
<dbReference type="Proteomes" id="UP001065298">
    <property type="component" value="Chromosome 7"/>
</dbReference>
<proteinExistence type="predicted"/>
<organism evidence="1 2">
    <name type="scientific">Fusarium keratoplasticum</name>
    <dbReference type="NCBI Taxonomy" id="1328300"/>
    <lineage>
        <taxon>Eukaryota</taxon>
        <taxon>Fungi</taxon>
        <taxon>Dikarya</taxon>
        <taxon>Ascomycota</taxon>
        <taxon>Pezizomycotina</taxon>
        <taxon>Sordariomycetes</taxon>
        <taxon>Hypocreomycetidae</taxon>
        <taxon>Hypocreales</taxon>
        <taxon>Nectriaceae</taxon>
        <taxon>Fusarium</taxon>
        <taxon>Fusarium solani species complex</taxon>
    </lineage>
</organism>
<sequence>MRNLNHQRALAGQPAKKPCEIFDLIGGTSTGGLIAIMLGRLEMDVAECIAAYCKLSESVFKVKKHWSSITLRGDIQSRFDSQKLRAAVEAVLNDKNLPPTTLFNDKVERGCKVFVCATSAHSATTRRLRSYDTTKEPSSNATIVEVAMATSAASTFFEPVTIDDMKYLDGGLGANNPVDEVVGEARYIMGRETEDLKPLVKCLISIGTGNPGMKSISDNFWQFVSTTLVNISTNTELTAQRFALAWRDLSDAHRYFRFNVEQGLQDIDLSEYKESGKIKIATQVYLEKADSAAMVENCVKNLKTKQKRAKRELAEKIQAYNIAIQSATNSPLPPPKYCLPFAKNKRFVGRKTIIKKLSDAFFGEEPCERVALAGLGGVGKTQTALEFAFWVQHEKPEYSIFWLSALSASSFEQSCNTAATELSIFQQGLDSKAILRDFLSSKKSGPWLIIVDNADERGLVLGGPNHSFSIDEQLPQSPAGRVLFTTRSNEVALQVSDGEPLELGEMKPAEALKFLEKSINSKLLLADHSVVSELLEELTYLPLAMAQAAAYLNRNKVTIARYLELLRGTEQEMTSLLSREFHDRTRYRGSQNAVATTWRVSFDEILAHDPMAAKLLRFISRIEPKDIPLPILPRGDLEEELAYSVGTLCSYTFLVPREDHEVYDMHSLVHLATRIWVQRNGLTLETITVAYKHLAAALHTGTGQQPYWRQYISHALKILRSRDQVETKERFLLSCELGGYLLDDGRMREAGECFRESWGWAKGHLPEDDPDRLDFEGMLAMSYAQEGELDKSIELLQHVVAKHERSRSYEKDCTPIFRALWSLRAVSEGRCDAEQVAGILRKIAHALSKLPNGHPALASSWPWLVDALLANAQVSEAYELLQKLYEAEDGTKQSRTCRLIRQYYLRIASEDQDTIVMMKRLEYEIEILYKTAPSSVQDLLYKRSALEKTSVRHTHLQRGVELAQYLLAMVESGWVANATLTSAGTELMIARTAHGDPAARVRGLEALGPSLGEDGPNAQLKRLAYQNQIGEAFLEDGQTLRAVSILRRTAKIWKTAGAWDGDYQLLEVQHNLGMAYYTLGHRRRAVKLLERVAEFRMKTLPEDNMRRVKTEKLLGVVRKEMEEAGEPGRR</sequence>
<name>A0ACC0QQP8_9HYPO</name>
<accession>A0ACC0QQP8</accession>
<evidence type="ECO:0000313" key="1">
    <source>
        <dbReference type="EMBL" id="KAI8663635.1"/>
    </source>
</evidence>
<dbReference type="EMBL" id="CM046509">
    <property type="protein sequence ID" value="KAI8663635.1"/>
    <property type="molecule type" value="Genomic_DNA"/>
</dbReference>
<reference evidence="1" key="1">
    <citation type="submission" date="2022-06" db="EMBL/GenBank/DDBJ databases">
        <title>Fusarium solani species complex genomes reveal bases of compartmentalisation and animal pathogenesis.</title>
        <authorList>
            <person name="Tsai I.J."/>
        </authorList>
    </citation>
    <scope>NUCLEOTIDE SEQUENCE</scope>
    <source>
        <strain evidence="1">Fu6.1</strain>
    </source>
</reference>
<keyword evidence="2" id="KW-1185">Reference proteome</keyword>
<evidence type="ECO:0000313" key="2">
    <source>
        <dbReference type="Proteomes" id="UP001065298"/>
    </source>
</evidence>